<dbReference type="Gene3D" id="3.40.50.740">
    <property type="match status" value="1"/>
</dbReference>
<dbReference type="GO" id="GO:0016491">
    <property type="term" value="F:oxidoreductase activity"/>
    <property type="evidence" value="ECO:0007669"/>
    <property type="project" value="InterPro"/>
</dbReference>
<dbReference type="Proteomes" id="UP000552757">
    <property type="component" value="Unassembled WGS sequence"/>
</dbReference>
<dbReference type="GO" id="GO:0046872">
    <property type="term" value="F:metal ion binding"/>
    <property type="evidence" value="ECO:0007669"/>
    <property type="project" value="UniProtKB-KW"/>
</dbReference>
<dbReference type="EMBL" id="JACIEB010000005">
    <property type="protein sequence ID" value="MBB3982804.1"/>
    <property type="molecule type" value="Genomic_DNA"/>
</dbReference>
<dbReference type="Pfam" id="PF00384">
    <property type="entry name" value="Molybdopterin"/>
    <property type="match status" value="1"/>
</dbReference>
<dbReference type="PANTHER" id="PTHR43742">
    <property type="entry name" value="TRIMETHYLAMINE-N-OXIDE REDUCTASE"/>
    <property type="match status" value="1"/>
</dbReference>
<keyword evidence="7" id="KW-1185">Reference proteome</keyword>
<dbReference type="GO" id="GO:0043546">
    <property type="term" value="F:molybdopterin cofactor binding"/>
    <property type="evidence" value="ECO:0007669"/>
    <property type="project" value="InterPro"/>
</dbReference>
<dbReference type="AlphaFoldDB" id="A0A7W6GR79"/>
<feature type="domain" description="4Fe-4S Mo/W bis-MGD-type" evidence="5">
    <location>
        <begin position="14"/>
        <end position="70"/>
    </location>
</feature>
<dbReference type="SUPFAM" id="SSF50692">
    <property type="entry name" value="ADC-like"/>
    <property type="match status" value="1"/>
</dbReference>
<dbReference type="InterPro" id="IPR006657">
    <property type="entry name" value="MoPterin_dinucl-bd_dom"/>
</dbReference>
<gene>
    <name evidence="6" type="ORF">GGR44_002470</name>
</gene>
<dbReference type="InterPro" id="IPR006963">
    <property type="entry name" value="Mopterin_OxRdtase_4Fe-4S_dom"/>
</dbReference>
<dbReference type="InterPro" id="IPR006656">
    <property type="entry name" value="Mopterin_OxRdtase"/>
</dbReference>
<evidence type="ECO:0000259" key="5">
    <source>
        <dbReference type="PROSITE" id="PS51669"/>
    </source>
</evidence>
<dbReference type="Gene3D" id="2.20.25.90">
    <property type="entry name" value="ADC-like domains"/>
    <property type="match status" value="1"/>
</dbReference>
<keyword evidence="4" id="KW-0411">Iron-sulfur</keyword>
<evidence type="ECO:0000313" key="6">
    <source>
        <dbReference type="EMBL" id="MBB3982804.1"/>
    </source>
</evidence>
<sequence>MTGATGMVTPAPEDGLHHRTCPLCEGMCGVTVAVKGGKVASVRPNRQDVWSRGHVCPKGTTLGDLHHDPDRLRTPMVRDGGEWKSVSWDAAFARLEELVEGVRARHGPDAFAAYAGNMAGKDSALSRYSGLMLQASGIRQVYSSSTVDQHPKNLSAMLMFGNEWKIPVPDLDRTDLFVIFGGNPAASKGSIFSHRDVMGAMRDLRARGGRVIVIDPVRTPTARAADQWIGLKPGSDAAFMLGVAHVLFARDAVRLRHLEGLIEGLDALRAVAADFNPERVAPFCGVAAAVITGLADELIRTDRAAIYGRIGTCTQQFGTLASWMVDVLAILTGNLDREGGSMWSRPVAALVDMLATLPKGMPVVMGQSRVRGAPAVLGQFPASCLAEEIATPGPGQIRGLLTVAANPALSAPDAGRLAAALPLLECMVSMDNYINETTRHAHVIFPSPSFLESPHFDMWSWIFCLTSGGRYSPPVFPPQGRPEHWRVVARVGAIIGGQPHADVDTMDDRYFAALAAGRGMAPEQALALLPERGPARILDLAIRTGPFGDRFGAVQDGLSLASFADAPDGRIIGPAVPRASEGFATASGRIEIAPPLILSDIPRLEQAVDAPAAPLVLVSRRHLRSMNSWMHNIPTLVKGKERCTLRMHSADAAVRGLVGGDTVAVTSVAGTITVPLELDDDIRPGVISMPHGWGHGDPQTHLAVAQAHPGANTNVLSPGTLVDAVSGNAVLNGIPVDVRKLVNNGNVVMRATA</sequence>
<dbReference type="Gene3D" id="3.40.228.10">
    <property type="entry name" value="Dimethylsulfoxide Reductase, domain 2"/>
    <property type="match status" value="1"/>
</dbReference>
<dbReference type="Gene3D" id="2.40.40.20">
    <property type="match status" value="1"/>
</dbReference>
<reference evidence="6 7" key="1">
    <citation type="submission" date="2020-08" db="EMBL/GenBank/DDBJ databases">
        <title>Genomic Encyclopedia of Type Strains, Phase IV (KMG-IV): sequencing the most valuable type-strain genomes for metagenomic binning, comparative biology and taxonomic classification.</title>
        <authorList>
            <person name="Goeker M."/>
        </authorList>
    </citation>
    <scope>NUCLEOTIDE SEQUENCE [LARGE SCALE GENOMIC DNA]</scope>
    <source>
        <strain evidence="6 7">DSM 29348</strain>
    </source>
</reference>
<accession>A0A7W6GR79</accession>
<evidence type="ECO:0000256" key="2">
    <source>
        <dbReference type="ARBA" id="ARBA00022723"/>
    </source>
</evidence>
<evidence type="ECO:0000313" key="7">
    <source>
        <dbReference type="Proteomes" id="UP000552757"/>
    </source>
</evidence>
<dbReference type="PANTHER" id="PTHR43742:SF2">
    <property type="entry name" value="ASSIMILATORY NITRATE REDUCTASE CATALYTIC SUBUNIT"/>
    <property type="match status" value="1"/>
</dbReference>
<dbReference type="GO" id="GO:0051536">
    <property type="term" value="F:iron-sulfur cluster binding"/>
    <property type="evidence" value="ECO:0007669"/>
    <property type="project" value="UniProtKB-KW"/>
</dbReference>
<dbReference type="PROSITE" id="PS51669">
    <property type="entry name" value="4FE4S_MOW_BIS_MGD"/>
    <property type="match status" value="1"/>
</dbReference>
<organism evidence="6 7">
    <name type="scientific">Sphingobium fontiphilum</name>
    <dbReference type="NCBI Taxonomy" id="944425"/>
    <lineage>
        <taxon>Bacteria</taxon>
        <taxon>Pseudomonadati</taxon>
        <taxon>Pseudomonadota</taxon>
        <taxon>Alphaproteobacteria</taxon>
        <taxon>Sphingomonadales</taxon>
        <taxon>Sphingomonadaceae</taxon>
        <taxon>Sphingobium</taxon>
    </lineage>
</organism>
<keyword evidence="3" id="KW-0408">Iron</keyword>
<protein>
    <submittedName>
        <fullName evidence="6">Anaerobic selenocysteine-containing dehydrogenase</fullName>
    </submittedName>
</protein>
<evidence type="ECO:0000256" key="4">
    <source>
        <dbReference type="ARBA" id="ARBA00023014"/>
    </source>
</evidence>
<dbReference type="SUPFAM" id="SSF53706">
    <property type="entry name" value="Formate dehydrogenase/DMSO reductase, domains 1-3"/>
    <property type="match status" value="1"/>
</dbReference>
<name>A0A7W6GR79_9SPHN</name>
<dbReference type="Pfam" id="PF04879">
    <property type="entry name" value="Molybdop_Fe4S4"/>
    <property type="match status" value="1"/>
</dbReference>
<comment type="similarity">
    <text evidence="1">Belongs to the prokaryotic molybdopterin-containing oxidoreductase family.</text>
</comment>
<dbReference type="InterPro" id="IPR009010">
    <property type="entry name" value="Asp_de-COase-like_dom_sf"/>
</dbReference>
<evidence type="ECO:0000256" key="3">
    <source>
        <dbReference type="ARBA" id="ARBA00023004"/>
    </source>
</evidence>
<dbReference type="SMART" id="SM00926">
    <property type="entry name" value="Molybdop_Fe4S4"/>
    <property type="match status" value="1"/>
</dbReference>
<keyword evidence="2" id="KW-0479">Metal-binding</keyword>
<evidence type="ECO:0000256" key="1">
    <source>
        <dbReference type="ARBA" id="ARBA00010312"/>
    </source>
</evidence>
<comment type="caution">
    <text evidence="6">The sequence shown here is derived from an EMBL/GenBank/DDBJ whole genome shotgun (WGS) entry which is preliminary data.</text>
</comment>
<proteinExistence type="inferred from homology"/>
<dbReference type="Pfam" id="PF01568">
    <property type="entry name" value="Molydop_binding"/>
    <property type="match status" value="1"/>
</dbReference>
<dbReference type="InterPro" id="IPR050612">
    <property type="entry name" value="Prok_Mopterin_Oxidored"/>
</dbReference>